<accession>A0A1F8GWZ5</accession>
<evidence type="ECO:0000313" key="2">
    <source>
        <dbReference type="Proteomes" id="UP000179047"/>
    </source>
</evidence>
<evidence type="ECO:0000313" key="1">
    <source>
        <dbReference type="EMBL" id="OGN29176.1"/>
    </source>
</evidence>
<sequence>METIVTCQSCKKDFQIFPEDREFYNRFHVPLPTWCPECRMIRRMTFRNERALYKRACDLCHAEKIFMYPADAPFPVYCYQCWWSDMWDPKSYGRDYDFSKNFFDQFLELRDAVPRCGVVRQGFSINSEYTNRVTDMKNCYLVFETTHAEDCRYGMGYDFSKDCVDCFTAQKCERCYECTDIYQCNNLFYSQECTECANSSYLFNCRNCTDCFGCVNLRNKSYCIYNQQYTREEYLAELPRAKLQLEKFEELKRTLPVPALVVRHGANVSGNWIENSKNVFHSYNVLEVEDARYCYRVLYGKDLMDFGPWSNKSERMYESINVGIQCADLKFCNECWIQLVNSEYCMNCHSSQDLFGCNGLRKAQHCILNKQYNREEYFAQIAKIKSQMSKTGEYGEFFPMKLSPHAYNETVAQQFFTLTKDQALAKGYRWRDPEVKEYQIGGDIVACEHDGKCAQSCTTAFRITSEDKVFYERHNISLPTLCPNCRHFERLAKRNPLKLWNRTCAKCSKAIETSYAPDRPKTVYCVDCYQSEIV</sequence>
<evidence type="ECO:0008006" key="3">
    <source>
        <dbReference type="Google" id="ProtNLM"/>
    </source>
</evidence>
<proteinExistence type="predicted"/>
<protein>
    <recommendedName>
        <fullName evidence="3">Zinc-binding domain-containing protein</fullName>
    </recommendedName>
</protein>
<dbReference type="Proteomes" id="UP000179047">
    <property type="component" value="Unassembled WGS sequence"/>
</dbReference>
<dbReference type="EMBL" id="MGKP01000009">
    <property type="protein sequence ID" value="OGN29176.1"/>
    <property type="molecule type" value="Genomic_DNA"/>
</dbReference>
<name>A0A1F8GWZ5_9BACT</name>
<comment type="caution">
    <text evidence="1">The sequence shown here is derived from an EMBL/GenBank/DDBJ whole genome shotgun (WGS) entry which is preliminary data.</text>
</comment>
<gene>
    <name evidence="1" type="ORF">A3A33_02865</name>
</gene>
<dbReference type="AlphaFoldDB" id="A0A1F8GWZ5"/>
<reference evidence="1 2" key="1">
    <citation type="journal article" date="2016" name="Nat. Commun.">
        <title>Thousands of microbial genomes shed light on interconnected biogeochemical processes in an aquifer system.</title>
        <authorList>
            <person name="Anantharaman K."/>
            <person name="Brown C.T."/>
            <person name="Hug L.A."/>
            <person name="Sharon I."/>
            <person name="Castelle C.J."/>
            <person name="Probst A.J."/>
            <person name="Thomas B.C."/>
            <person name="Singh A."/>
            <person name="Wilkins M.J."/>
            <person name="Karaoz U."/>
            <person name="Brodie E.L."/>
            <person name="Williams K.H."/>
            <person name="Hubbard S.S."/>
            <person name="Banfield J.F."/>
        </authorList>
    </citation>
    <scope>NUCLEOTIDE SEQUENCE [LARGE SCALE GENOMIC DNA]</scope>
</reference>
<organism evidence="1 2">
    <name type="scientific">Candidatus Yanofskybacteria bacterium RIFCSPLOWO2_01_FULL_49_25</name>
    <dbReference type="NCBI Taxonomy" id="1802701"/>
    <lineage>
        <taxon>Bacteria</taxon>
        <taxon>Candidatus Yanofskyibacteriota</taxon>
    </lineage>
</organism>
<dbReference type="STRING" id="1802701.A3A33_02865"/>